<dbReference type="Pfam" id="PF04978">
    <property type="entry name" value="MST"/>
    <property type="match status" value="1"/>
</dbReference>
<keyword evidence="3" id="KW-1185">Reference proteome</keyword>
<evidence type="ECO:0008006" key="4">
    <source>
        <dbReference type="Google" id="ProtNLM"/>
    </source>
</evidence>
<dbReference type="InterPro" id="IPR007061">
    <property type="entry name" value="MST-like"/>
</dbReference>
<evidence type="ECO:0000313" key="3">
    <source>
        <dbReference type="Proteomes" id="UP000001116"/>
    </source>
</evidence>
<feature type="compositionally biased region" description="Basic and acidic residues" evidence="1">
    <location>
        <begin position="11"/>
        <end position="25"/>
    </location>
</feature>
<sequence>MAVSATVPPAPERREPPEVGDERATVEGFLEYHRVTFARKLEGLTPEQLRRRSVEPSSMSLLGLARHLAEVERGWWREGVAGEDAPARTYSPDNPDGDFDDVETADAAADLDWLAQEQAHARRVLAARSLDDTWEHPRRGTLSVRWVLTHLLEEYARHNGHADLLRERIDGATGE</sequence>
<accession>A6W839</accession>
<evidence type="ECO:0000313" key="2">
    <source>
        <dbReference type="EMBL" id="ABS02978.1"/>
    </source>
</evidence>
<dbReference type="AlphaFoldDB" id="A6W839"/>
<evidence type="ECO:0000256" key="1">
    <source>
        <dbReference type="SAM" id="MobiDB-lite"/>
    </source>
</evidence>
<dbReference type="InterPro" id="IPR034660">
    <property type="entry name" value="DinB/YfiT-like"/>
</dbReference>
<dbReference type="STRING" id="266940.Krad_1490"/>
<organism evidence="2 3">
    <name type="scientific">Kineococcus radiotolerans (strain ATCC BAA-149 / DSM 14245 / SRS30216)</name>
    <dbReference type="NCBI Taxonomy" id="266940"/>
    <lineage>
        <taxon>Bacteria</taxon>
        <taxon>Bacillati</taxon>
        <taxon>Actinomycetota</taxon>
        <taxon>Actinomycetes</taxon>
        <taxon>Kineosporiales</taxon>
        <taxon>Kineosporiaceae</taxon>
        <taxon>Kineococcus</taxon>
    </lineage>
</organism>
<dbReference type="SUPFAM" id="SSF109854">
    <property type="entry name" value="DinB/YfiT-like putative metalloenzymes"/>
    <property type="match status" value="1"/>
</dbReference>
<feature type="region of interest" description="Disordered" evidence="1">
    <location>
        <begin position="1"/>
        <end position="25"/>
    </location>
</feature>
<dbReference type="EMBL" id="CP000750">
    <property type="protein sequence ID" value="ABS02978.1"/>
    <property type="molecule type" value="Genomic_DNA"/>
</dbReference>
<reference evidence="3" key="1">
    <citation type="journal article" date="2008" name="PLoS ONE">
        <title>Survival in nuclear waste, extreme resistance, and potential applications gleaned from the genome sequence of Kineococcus radiotolerans SRS30216.</title>
        <authorList>
            <person name="Bagwell C.E."/>
            <person name="Bhat S."/>
            <person name="Hawkins G.M."/>
            <person name="Smith B.W."/>
            <person name="Biswas T."/>
            <person name="Hoover T.R."/>
            <person name="Saunders E."/>
            <person name="Han C.S."/>
            <person name="Tsodikov O.V."/>
            <person name="Shimkets L.J."/>
        </authorList>
    </citation>
    <scope>NUCLEOTIDE SEQUENCE [LARGE SCALE GENOMIC DNA]</scope>
    <source>
        <strain evidence="3">ATCC BAA-149 / DSM 14245 / SRS30216</strain>
    </source>
</reference>
<dbReference type="HOGENOM" id="CLU_097062_2_0_11"/>
<protein>
    <recommendedName>
        <fullName evidence="4">Mini-circle protein</fullName>
    </recommendedName>
</protein>
<gene>
    <name evidence="2" type="ordered locus">Krad_1490</name>
</gene>
<name>A6W839_KINRD</name>
<dbReference type="KEGG" id="kra:Krad_1490"/>
<dbReference type="Gene3D" id="1.20.120.450">
    <property type="entry name" value="dinb family like domain"/>
    <property type="match status" value="1"/>
</dbReference>
<proteinExistence type="predicted"/>
<dbReference type="Proteomes" id="UP000001116">
    <property type="component" value="Chromosome"/>
</dbReference>
<dbReference type="RefSeq" id="WP_011981883.1">
    <property type="nucleotide sequence ID" value="NC_009664.2"/>
</dbReference>
<dbReference type="eggNOG" id="COG2318">
    <property type="taxonomic scope" value="Bacteria"/>
</dbReference>